<keyword evidence="1" id="KW-1015">Disulfide bond</keyword>
<dbReference type="InterPro" id="IPR053251">
    <property type="entry name" value="N-glycanase"/>
</dbReference>
<feature type="chain" id="PRO_5040245397" evidence="3">
    <location>
        <begin position="23"/>
        <end position="368"/>
    </location>
</feature>
<name>A0A9Q6ZE90_MYROD</name>
<dbReference type="PANTHER" id="PTHR39319:SF1">
    <property type="entry name" value="SI:DKEY-256H2.1"/>
    <property type="match status" value="1"/>
</dbReference>
<feature type="domain" description="Peptide-N-glycosidase F N-terminal" evidence="4">
    <location>
        <begin position="67"/>
        <end position="188"/>
    </location>
</feature>
<dbReference type="InterPro" id="IPR008977">
    <property type="entry name" value="PHM/PNGase_F_dom_sf"/>
</dbReference>
<evidence type="ECO:0000259" key="4">
    <source>
        <dbReference type="SMART" id="SM01290"/>
    </source>
</evidence>
<dbReference type="GeneID" id="93527920"/>
<evidence type="ECO:0000256" key="2">
    <source>
        <dbReference type="SAM" id="MobiDB-lite"/>
    </source>
</evidence>
<dbReference type="SUPFAM" id="SSF49742">
    <property type="entry name" value="PHM/PNGase F"/>
    <property type="match status" value="2"/>
</dbReference>
<keyword evidence="3" id="KW-0732">Signal</keyword>
<dbReference type="Pfam" id="PF09113">
    <property type="entry name" value="N-glycanase_C"/>
    <property type="match status" value="1"/>
</dbReference>
<sequence length="368" mass="41273">MSKKILLLSFLVCGLLLGTACSSDDSSPKEEEQKPKPEEPEEPVEPGEEEGGEEGPDKTGTFNYTTFKDVKVGFGDGLSQSAEGTFTFPTDIEKVQTIKMYVQNPCQNKECDEWDRFANVYVKNKKTNEWYEIGRFITPYWVGSEKLPRGWEFDVTDFKSLLTGDVELKIYTETWLAKGRVYSVDFDFIYGETAYQYSAVVPLFQYNQSSIDGVPYGTAQTTDLARSIKLPANTELAYFRTTISGWGHATPNDAGGRGCAEWCYRTHHIQLEGSNAFEHYMGPIGCANNPINNQAPGNWKPDRAGWCPGMVVPPYINNLTGDLKNKTLNFNYKLEPWTANNPENKAFYAISTFVVVHSTTPIQPAVVQ</sequence>
<dbReference type="InterPro" id="IPR015197">
    <property type="entry name" value="PngaseF_C"/>
</dbReference>
<feature type="signal peptide" evidence="3">
    <location>
        <begin position="1"/>
        <end position="22"/>
    </location>
</feature>
<dbReference type="InterPro" id="IPR014784">
    <property type="entry name" value="Cu2_ascorb_mOase-like_C"/>
</dbReference>
<dbReference type="Gene3D" id="2.60.120.230">
    <property type="match status" value="2"/>
</dbReference>
<dbReference type="InterPro" id="IPR015196">
    <property type="entry name" value="PngaseF_N"/>
</dbReference>
<dbReference type="Pfam" id="PF09112">
    <property type="entry name" value="N-glycanase_N"/>
    <property type="match status" value="1"/>
</dbReference>
<reference evidence="5 6" key="1">
    <citation type="submission" date="2021-01" db="EMBL/GenBank/DDBJ databases">
        <title>FDA dAtabase for Regulatory Grade micrObial Sequences (FDA-ARGOS): Supporting development and validation of Infectious Disease Dx tests.</title>
        <authorList>
            <person name="Sproer C."/>
            <person name="Gronow S."/>
            <person name="Severitt S."/>
            <person name="Schroder I."/>
            <person name="Tallon L."/>
            <person name="Sadzewicz L."/>
            <person name="Zhao X."/>
            <person name="Boylan J."/>
            <person name="Ott S."/>
            <person name="Bowen H."/>
            <person name="Vavikolanu K."/>
            <person name="Mehta A."/>
            <person name="Aluvathingal J."/>
            <person name="Nadendla S."/>
            <person name="Lowell S."/>
            <person name="Myers T."/>
            <person name="Yan Y."/>
            <person name="Sichtig H."/>
        </authorList>
    </citation>
    <scope>NUCLEOTIDE SEQUENCE [LARGE SCALE GENOMIC DNA]</scope>
    <source>
        <strain evidence="5 6">FDAARGOS_1131</strain>
    </source>
</reference>
<organism evidence="5 6">
    <name type="scientific">Myroides odoratus</name>
    <name type="common">Flavobacterium odoratum</name>
    <dbReference type="NCBI Taxonomy" id="256"/>
    <lineage>
        <taxon>Bacteria</taxon>
        <taxon>Pseudomonadati</taxon>
        <taxon>Bacteroidota</taxon>
        <taxon>Flavobacteriia</taxon>
        <taxon>Flavobacteriales</taxon>
        <taxon>Flavobacteriaceae</taxon>
        <taxon>Myroides</taxon>
    </lineage>
</organism>
<evidence type="ECO:0000313" key="5">
    <source>
        <dbReference type="EMBL" id="QQT98498.1"/>
    </source>
</evidence>
<evidence type="ECO:0000256" key="3">
    <source>
        <dbReference type="SAM" id="SignalP"/>
    </source>
</evidence>
<dbReference type="GO" id="GO:0016715">
    <property type="term" value="F:oxidoreductase activity, acting on paired donors, with incorporation or reduction of molecular oxygen, reduced ascorbate as one donor, and incorporation of one atom of oxygen"/>
    <property type="evidence" value="ECO:0007669"/>
    <property type="project" value="InterPro"/>
</dbReference>
<dbReference type="RefSeq" id="WP_002985310.1">
    <property type="nucleotide sequence ID" value="NZ_CP068108.1"/>
</dbReference>
<proteinExistence type="predicted"/>
<feature type="compositionally biased region" description="Basic and acidic residues" evidence="2">
    <location>
        <begin position="26"/>
        <end position="38"/>
    </location>
</feature>
<accession>A0A9Q6ZE90</accession>
<dbReference type="SMART" id="SM01290">
    <property type="entry name" value="N-glycanase_N"/>
    <property type="match status" value="1"/>
</dbReference>
<feature type="compositionally biased region" description="Acidic residues" evidence="2">
    <location>
        <begin position="39"/>
        <end position="54"/>
    </location>
</feature>
<dbReference type="Proteomes" id="UP000596202">
    <property type="component" value="Chromosome"/>
</dbReference>
<feature type="region of interest" description="Disordered" evidence="2">
    <location>
        <begin position="20"/>
        <end position="62"/>
    </location>
</feature>
<dbReference type="EMBL" id="CP068108">
    <property type="protein sequence ID" value="QQT98498.1"/>
    <property type="molecule type" value="Genomic_DNA"/>
</dbReference>
<gene>
    <name evidence="5" type="ORF">I6I88_09650</name>
</gene>
<dbReference type="PANTHER" id="PTHR39319">
    <property type="entry name" value="SI:DKEY-256H2.1"/>
    <property type="match status" value="1"/>
</dbReference>
<evidence type="ECO:0000313" key="6">
    <source>
        <dbReference type="Proteomes" id="UP000596202"/>
    </source>
</evidence>
<dbReference type="PROSITE" id="PS51257">
    <property type="entry name" value="PROKAR_LIPOPROTEIN"/>
    <property type="match status" value="1"/>
</dbReference>
<evidence type="ECO:0000256" key="1">
    <source>
        <dbReference type="ARBA" id="ARBA00023157"/>
    </source>
</evidence>
<protein>
    <submittedName>
        <fullName evidence="5">Peptidase</fullName>
    </submittedName>
</protein>
<dbReference type="AlphaFoldDB" id="A0A9Q6ZE90"/>
<dbReference type="OrthoDB" id="6281169at2"/>